<reference evidence="3 4" key="1">
    <citation type="journal article" date="2023" name="G3 (Bethesda)">
        <title>A chromosome-level genome assembly of Zasmidium syzygii isolated from banana leaves.</title>
        <authorList>
            <person name="van Westerhoven A.C."/>
            <person name="Mehrabi R."/>
            <person name="Talebi R."/>
            <person name="Steentjes M.B.F."/>
            <person name="Corcolon B."/>
            <person name="Chong P.A."/>
            <person name="Kema G.H.J."/>
            <person name="Seidl M.F."/>
        </authorList>
    </citation>
    <scope>NUCLEOTIDE SEQUENCE [LARGE SCALE GENOMIC DNA]</scope>
    <source>
        <strain evidence="3 4">P124</strain>
    </source>
</reference>
<evidence type="ECO:0000256" key="1">
    <source>
        <dbReference type="SAM" id="MobiDB-lite"/>
    </source>
</evidence>
<organism evidence="3 4">
    <name type="scientific">Zasmidium cellare</name>
    <name type="common">Wine cellar mold</name>
    <name type="synonym">Racodium cellare</name>
    <dbReference type="NCBI Taxonomy" id="395010"/>
    <lineage>
        <taxon>Eukaryota</taxon>
        <taxon>Fungi</taxon>
        <taxon>Dikarya</taxon>
        <taxon>Ascomycota</taxon>
        <taxon>Pezizomycotina</taxon>
        <taxon>Dothideomycetes</taxon>
        <taxon>Dothideomycetidae</taxon>
        <taxon>Mycosphaerellales</taxon>
        <taxon>Mycosphaerellaceae</taxon>
        <taxon>Zasmidium</taxon>
    </lineage>
</organism>
<evidence type="ECO:0000259" key="2">
    <source>
        <dbReference type="Pfam" id="PF06985"/>
    </source>
</evidence>
<dbReference type="PANTHER" id="PTHR24148:SF64">
    <property type="entry name" value="HETEROKARYON INCOMPATIBILITY DOMAIN-CONTAINING PROTEIN"/>
    <property type="match status" value="1"/>
</dbReference>
<keyword evidence="4" id="KW-1185">Reference proteome</keyword>
<dbReference type="EMBL" id="JAXOVC010000010">
    <property type="protein sequence ID" value="KAK4496440.1"/>
    <property type="molecule type" value="Genomic_DNA"/>
</dbReference>
<comment type="caution">
    <text evidence="3">The sequence shown here is derived from an EMBL/GenBank/DDBJ whole genome shotgun (WGS) entry which is preliminary data.</text>
</comment>
<name>A0ABR0E4Z9_ZASCE</name>
<evidence type="ECO:0000313" key="4">
    <source>
        <dbReference type="Proteomes" id="UP001305779"/>
    </source>
</evidence>
<protein>
    <recommendedName>
        <fullName evidence="2">Heterokaryon incompatibility domain-containing protein</fullName>
    </recommendedName>
</protein>
<dbReference type="PANTHER" id="PTHR24148">
    <property type="entry name" value="ANKYRIN REPEAT DOMAIN-CONTAINING PROTEIN 39 HOMOLOG-RELATED"/>
    <property type="match status" value="1"/>
</dbReference>
<gene>
    <name evidence="3" type="ORF">PRZ48_012420</name>
</gene>
<feature type="compositionally biased region" description="Basic and acidic residues" evidence="1">
    <location>
        <begin position="339"/>
        <end position="353"/>
    </location>
</feature>
<dbReference type="Proteomes" id="UP001305779">
    <property type="component" value="Unassembled WGS sequence"/>
</dbReference>
<feature type="region of interest" description="Disordered" evidence="1">
    <location>
        <begin position="297"/>
        <end position="364"/>
    </location>
</feature>
<accession>A0ABR0E4Z9</accession>
<dbReference type="InterPro" id="IPR052895">
    <property type="entry name" value="HetReg/Transcr_Mod"/>
</dbReference>
<feature type="domain" description="Heterokaryon incompatibility" evidence="2">
    <location>
        <begin position="9"/>
        <end position="129"/>
    </location>
</feature>
<dbReference type="InterPro" id="IPR010730">
    <property type="entry name" value="HET"/>
</dbReference>
<dbReference type="Pfam" id="PF06985">
    <property type="entry name" value="HET"/>
    <property type="match status" value="1"/>
</dbReference>
<evidence type="ECO:0000313" key="3">
    <source>
        <dbReference type="EMBL" id="KAK4496440.1"/>
    </source>
</evidence>
<proteinExistence type="predicted"/>
<feature type="compositionally biased region" description="Acidic residues" evidence="1">
    <location>
        <begin position="297"/>
        <end position="318"/>
    </location>
</feature>
<sequence length="364" mass="41633">MASTIRQASIKLGTTMPFSTALAEVLISHDKSGDELYIWIDQLCINQEDPREKAHQVAMMGLIYWHAKEIVAYIGEPDGVSRHIFSEAAELEAGAHVNEETVTTGDAQGHSIAELMERPWFHRVWIIQETLLARRITLRVGDQSMSWDTFAALCESTHAGHFPPVCSLNDKYVPSLAIHSNLIEVRQWYLSHFQKEQDAHRSVKMSEPFSSHIFKFTEFREVPSTGVLDYSRLFDVLKATWHFDATVKRDKLFAVLSLFEGSVPPELEPDYVKSEKQVWQDLRAFLTRKCETSSEDVDMLLGRDEDEVQENVTEESVVEDSTSPPEEKSKPLPIISPSETKDPRKPTRFKVLERINPFRHQKHG</sequence>